<evidence type="ECO:0000313" key="2">
    <source>
        <dbReference type="EMBL" id="KAK2098042.1"/>
    </source>
</evidence>
<dbReference type="EMBL" id="JASSZA010000011">
    <property type="protein sequence ID" value="KAK2098041.1"/>
    <property type="molecule type" value="Genomic_DNA"/>
</dbReference>
<gene>
    <name evidence="1" type="ORF">P7K49_023492</name>
    <name evidence="2" type="ORF">P7K49_023493</name>
</gene>
<feature type="non-terminal residue" evidence="2">
    <location>
        <position position="54"/>
    </location>
</feature>
<reference evidence="2 3" key="1">
    <citation type="submission" date="2023-05" db="EMBL/GenBank/DDBJ databases">
        <title>B98-5 Cell Line De Novo Hybrid Assembly: An Optical Mapping Approach.</title>
        <authorList>
            <person name="Kananen K."/>
            <person name="Auerbach J.A."/>
            <person name="Kautto E."/>
            <person name="Blachly J.S."/>
        </authorList>
    </citation>
    <scope>NUCLEOTIDE SEQUENCE [LARGE SCALE GENOMIC DNA]</scope>
    <source>
        <strain evidence="2">B95-8</strain>
        <tissue evidence="2">Cell line</tissue>
    </source>
</reference>
<feature type="non-terminal residue" evidence="2">
    <location>
        <position position="1"/>
    </location>
</feature>
<dbReference type="EMBL" id="JASSZA010000011">
    <property type="protein sequence ID" value="KAK2098042.1"/>
    <property type="molecule type" value="Genomic_DNA"/>
</dbReference>
<accession>A0ABQ9ULT4</accession>
<organism evidence="2 3">
    <name type="scientific">Saguinus oedipus</name>
    <name type="common">Cotton-top tamarin</name>
    <name type="synonym">Oedipomidas oedipus</name>
    <dbReference type="NCBI Taxonomy" id="9490"/>
    <lineage>
        <taxon>Eukaryota</taxon>
        <taxon>Metazoa</taxon>
        <taxon>Chordata</taxon>
        <taxon>Craniata</taxon>
        <taxon>Vertebrata</taxon>
        <taxon>Euteleostomi</taxon>
        <taxon>Mammalia</taxon>
        <taxon>Eutheria</taxon>
        <taxon>Euarchontoglires</taxon>
        <taxon>Primates</taxon>
        <taxon>Haplorrhini</taxon>
        <taxon>Platyrrhini</taxon>
        <taxon>Cebidae</taxon>
        <taxon>Callitrichinae</taxon>
        <taxon>Saguinus</taxon>
    </lineage>
</organism>
<evidence type="ECO:0000313" key="1">
    <source>
        <dbReference type="EMBL" id="KAK2098041.1"/>
    </source>
</evidence>
<dbReference type="Proteomes" id="UP001266305">
    <property type="component" value="Unassembled WGS sequence"/>
</dbReference>
<keyword evidence="3" id="KW-1185">Reference proteome</keyword>
<evidence type="ECO:0000313" key="3">
    <source>
        <dbReference type="Proteomes" id="UP001266305"/>
    </source>
</evidence>
<comment type="caution">
    <text evidence="2">The sequence shown here is derived from an EMBL/GenBank/DDBJ whole genome shotgun (WGS) entry which is preliminary data.</text>
</comment>
<protein>
    <submittedName>
        <fullName evidence="2">Uncharacterized protein</fullName>
    </submittedName>
</protein>
<name>A0ABQ9ULT4_SAGOE</name>
<sequence length="54" mass="5784">SVGEPVQLTVHEELRCQGDDKTAALATEIALATRGAPPLEIFWSMGDENSSENV</sequence>
<proteinExistence type="predicted"/>